<organism evidence="1 2">
    <name type="scientific">Vairimorpha necatrix</name>
    <dbReference type="NCBI Taxonomy" id="6039"/>
    <lineage>
        <taxon>Eukaryota</taxon>
        <taxon>Fungi</taxon>
        <taxon>Fungi incertae sedis</taxon>
        <taxon>Microsporidia</taxon>
        <taxon>Nosematidae</taxon>
        <taxon>Vairimorpha</taxon>
    </lineage>
</organism>
<dbReference type="AlphaFoldDB" id="A0AAX4JGE1"/>
<dbReference type="KEGG" id="vnx:VNE69_11109"/>
<keyword evidence="2" id="KW-1185">Reference proteome</keyword>
<dbReference type="RefSeq" id="XP_065331088.1">
    <property type="nucleotide sequence ID" value="XM_065475016.1"/>
</dbReference>
<dbReference type="GeneID" id="90542783"/>
<accession>A0AAX4JGE1</accession>
<evidence type="ECO:0000313" key="1">
    <source>
        <dbReference type="EMBL" id="WUR04943.1"/>
    </source>
</evidence>
<dbReference type="Proteomes" id="UP001334084">
    <property type="component" value="Chromosome 11"/>
</dbReference>
<protein>
    <submittedName>
        <fullName evidence="1">Uncharacterized protein</fullName>
    </submittedName>
</protein>
<reference evidence="1" key="1">
    <citation type="journal article" date="2024" name="BMC Genomics">
        <title>Functional annotation of a divergent genome using sequence and structure-based similarity.</title>
        <authorList>
            <person name="Svedberg D."/>
            <person name="Winiger R.R."/>
            <person name="Berg A."/>
            <person name="Sharma H."/>
            <person name="Tellgren-Roth C."/>
            <person name="Debrunner-Vossbrinck B.A."/>
            <person name="Vossbrinck C.R."/>
            <person name="Barandun J."/>
        </authorList>
    </citation>
    <scope>NUCLEOTIDE SEQUENCE</scope>
    <source>
        <strain evidence="1">Illinois isolate</strain>
    </source>
</reference>
<dbReference type="EMBL" id="CP142736">
    <property type="protein sequence ID" value="WUR04943.1"/>
    <property type="molecule type" value="Genomic_DNA"/>
</dbReference>
<evidence type="ECO:0000313" key="2">
    <source>
        <dbReference type="Proteomes" id="UP001334084"/>
    </source>
</evidence>
<name>A0AAX4JGE1_9MICR</name>
<proteinExistence type="predicted"/>
<sequence>MIVNFVYVLAIRCSEKIFVVTYGSFYADVYMIVQDEHISSTYLVTELVEEDRIGKNIKTYNKRSERGKNTEPFYFKPLTLIEKEILIGFLNCHRIINKEDVNTVNNFLNSKNILISRITLIKSKKYYIDVMKTKDLITVNNYSTSAKLVFSKQRKVYELKWSNFWNFRINKVPIPIPLLYQKNLLIFIHPRHQNEGPINISLDAENSIDIYEEIYSEYEIITVKEFSTLNNPYEKTESDINCESLLREMYDDDAFYEENIELSQIKDSDNLNIQKYHEEYFV</sequence>
<gene>
    <name evidence="1" type="ORF">VNE69_11109</name>
</gene>